<gene>
    <name evidence="1" type="ORF">RPERSI_LOCUS13857</name>
</gene>
<dbReference type="Proteomes" id="UP000789920">
    <property type="component" value="Unassembled WGS sequence"/>
</dbReference>
<feature type="non-terminal residue" evidence="1">
    <location>
        <position position="1"/>
    </location>
</feature>
<reference evidence="1" key="1">
    <citation type="submission" date="2021-06" db="EMBL/GenBank/DDBJ databases">
        <authorList>
            <person name="Kallberg Y."/>
            <person name="Tangrot J."/>
            <person name="Rosling A."/>
        </authorList>
    </citation>
    <scope>NUCLEOTIDE SEQUENCE</scope>
    <source>
        <strain evidence="1">MA461A</strain>
    </source>
</reference>
<sequence length="264" mass="30106">EEKEKKKDKISQVRKKATQKDRPVVVISNDKQNKYSEDVIVALISSQLDKIYYFEPEIALKKKSKILTDQILTIDKSRLGEKVGALNSEEVMKLEKALHVVLSLRYCRRSGFTAESWLLLQKLAKKEGVAVQQLLEKMGQIIIDNTPEFLEFCKKSNGLVFFGPIGSGKTAILAMLANELPGENKYATFPCQLPWAEKGQLDFSYSPSQRLGVTETIFLDEINLLFKGNIVQDVRERQRFLMHFIALSRHQGTRLFVNAQRLGQ</sequence>
<accession>A0ACA9QDY3</accession>
<comment type="caution">
    <text evidence="1">The sequence shown here is derived from an EMBL/GenBank/DDBJ whole genome shotgun (WGS) entry which is preliminary data.</text>
</comment>
<evidence type="ECO:0000313" key="1">
    <source>
        <dbReference type="EMBL" id="CAG8747797.1"/>
    </source>
</evidence>
<organism evidence="1 2">
    <name type="scientific">Racocetra persica</name>
    <dbReference type="NCBI Taxonomy" id="160502"/>
    <lineage>
        <taxon>Eukaryota</taxon>
        <taxon>Fungi</taxon>
        <taxon>Fungi incertae sedis</taxon>
        <taxon>Mucoromycota</taxon>
        <taxon>Glomeromycotina</taxon>
        <taxon>Glomeromycetes</taxon>
        <taxon>Diversisporales</taxon>
        <taxon>Gigasporaceae</taxon>
        <taxon>Racocetra</taxon>
    </lineage>
</organism>
<proteinExistence type="predicted"/>
<dbReference type="EMBL" id="CAJVQC010031199">
    <property type="protein sequence ID" value="CAG8747797.1"/>
    <property type="molecule type" value="Genomic_DNA"/>
</dbReference>
<feature type="non-terminal residue" evidence="1">
    <location>
        <position position="264"/>
    </location>
</feature>
<name>A0ACA9QDY3_9GLOM</name>
<protein>
    <submittedName>
        <fullName evidence="1">30875_t:CDS:1</fullName>
    </submittedName>
</protein>
<keyword evidence="2" id="KW-1185">Reference proteome</keyword>
<evidence type="ECO:0000313" key="2">
    <source>
        <dbReference type="Proteomes" id="UP000789920"/>
    </source>
</evidence>